<feature type="region of interest" description="Disordered" evidence="1">
    <location>
        <begin position="295"/>
        <end position="332"/>
    </location>
</feature>
<feature type="region of interest" description="Disordered" evidence="1">
    <location>
        <begin position="811"/>
        <end position="848"/>
    </location>
</feature>
<feature type="compositionally biased region" description="Basic and acidic residues" evidence="1">
    <location>
        <begin position="818"/>
        <end position="828"/>
    </location>
</feature>
<feature type="region of interest" description="Disordered" evidence="1">
    <location>
        <begin position="1141"/>
        <end position="1194"/>
    </location>
</feature>
<dbReference type="PROSITE" id="PS51257">
    <property type="entry name" value="PROKAR_LIPOPROTEIN"/>
    <property type="match status" value="1"/>
</dbReference>
<feature type="compositionally biased region" description="Low complexity" evidence="1">
    <location>
        <begin position="1892"/>
        <end position="1902"/>
    </location>
</feature>
<dbReference type="Proteomes" id="UP000299084">
    <property type="component" value="Unassembled WGS sequence"/>
</dbReference>
<name>A0A5N4CRK6_CAMDR</name>
<feature type="region of interest" description="Disordered" evidence="1">
    <location>
        <begin position="994"/>
        <end position="1020"/>
    </location>
</feature>
<feature type="region of interest" description="Disordered" evidence="1">
    <location>
        <begin position="1747"/>
        <end position="1803"/>
    </location>
</feature>
<sequence>MAMRRKQRDRHGGLNYPVRGCVFPAVTAACPGPGGAKGTFMFRLRVCAGGNLVRTGFSRGAGRMWYFEFATQSYTLAVPETGPVSAKQKRVPAPRPRQVPPTLRLVTTPCYLQTRGALYNKALTPRVTVFTDVSGKLKQVMSGRDRGNTGLWEMTKRGPQWVSVSKNCNTARTVCTRPQWYPRSSHVCLCVCMFYTRALNQGGFDPYPGDMWPHLESLLGATTEGRCPWHLNYLPPNVHSAAAENPFPAKQGCPGPSSYQRAGSSCLCLWKHHLTFRPPVTVTLLLPPLLTQPRSHAHPGPLPPLSTLTRSSSESPRATLSKAAGGLKTPRRQTLNACMRAWTQSGARVQGPQRLGTLNGRPVPLLPSTLSSQEAFLDFSPENLEHPQKLQGNKLRPANLTEPTWAREEAVGDLQPLQGLRQTTQKSLPVLCETAPIIDSPSSVHLFMFSQHQEKDPAPNQMEEGVAPLASQAEGKFPWTGPGTQTTRPLLKTPRIRKNTLYFQPPVCWAFYSQYFDSPVPLSRSHSSASQVNRLRGRARISGDRTLSNRAQLQTLCPPTILCTLGRGAGPGDPGEGGECKLGGLPRRGTPSGLATAVAPHCDGHAWASVLAAPTHPAPQRLISWGRGWSGNTLLRPGRRPGSGPHPAVPTSRKRPATSGPGRAGPGWGTNQAPRGLLSELGQPPAPCRAPLSGGHTEFQVSPWCYAPDTDSWPSPWKCCVPLGLRGCWGRPDAHLTSPDLEDRAGVRSILDDTPPPAQAGPGRTKPRCCDASSGLSPVLPACCCDSLRTEGPGEEVPLMNWPWTRHDLSALPGSHPRRGDGKRRAAETRPACAGPGPFSPGAERDAGKGMGPFPSCVNVNQLLKKICLPRHQASPTPADHSRRFQTERYHHLSYLTWFLQEASNVKVGLEEVKRGGGPAITTVLTLKLGRPRPKGVSREKHLAVTIHSPSQGKFTPARLRQDHPESVQDALPGVRSAEDGAANDRPARTLRLLKQRPQGPGEPEHSPVGGARPLPRVPWGAGFPRPGPCLHNSRFPGVTVRKWPGRWRACGMKAVQFTPRCVCNGSEKFIRTGTWPRNLCLPQNQKKTPVLDVSRPSPGGPGQHNPRTGFTADRGRPGRCGDFAQATRAPESPDLIEARKTRAGAETVSPGPGLESPSATETFLPVRPTPPSGRSIPAHVPETRPRRRQTEPAILGSDVRRGRNHGQDMGAQTSWVSSHLCTSLRDSHLTSPSAGKQAAGRQAAPKFPLTVRARRRAGTSLGLSPLVASLLFTLSLCFLSLVSLVVRHGPELPKSYSGCKTDGAQAVISEAEIINVKRFQQCWTGRTHVRFLAPAETVSRIPGRLLPSRPGLAALVQPGPRGRRWKEVQAGRWPLTLHGPEGQSSQHPAGPRALSTRAGVWRGWSLAQLGVTGGLPKEVMLSGGQISNEQKWLGQDWHPRRQVLASLFTLGRGREMVLHRWARPGGRVWTSAFTLRAREGRADGTGSGCALGGQKSGPQSRGWKRRRRQGPEAVRQGLPPVRGTAGVPSTQNSRTPGVCSQRKSHTKKPILGREKPRGEARKRGWAVTAEARPLVDTHGKDDLGFRTPALRWPCPSDAVVDGHFQAPSDNAACFLVTAAVQKLHVLFPSDHFPGLQCSFLSRYTITCPLGWLQTTSGLSACSSTGTFLEVLGFMGQARGRGTPSQAAGLSCTLGPLLILPVPSPPLQALTQNPSHLRGSDDTLSSRRLENLWTQKRAGTLDTCLWSTRNAGSRPLPTGREKRFSGAVTSPRGKALKTPTSRVSNNSSSRVSQPPSQSPLQLDMSEHGHMTQVYQTGAKTGWTTRRKDTDEDQSTRANLQRLREEPTVRTRALRQVELSPCSPAVTAAQSASEHNPNVTHAAEVTVPPPRDPASARAAAGPQSAPPLLEEVHAPQLLGQVLLVHRLAVRGVVLVALAVAQVLHESGGRVAQVQRDGGQRARVAPQAGLHVVVGAEHLDGLGGSGQVDHALGQEHLDEKATLLRTLPGLQKVRRRPPPHAFTPPRPAVCVTRVAHDRRKALLLKRG</sequence>
<feature type="region of interest" description="Disordered" evidence="1">
    <location>
        <begin position="1869"/>
        <end position="1902"/>
    </location>
</feature>
<feature type="compositionally biased region" description="Low complexity" evidence="1">
    <location>
        <begin position="305"/>
        <end position="317"/>
    </location>
</feature>
<comment type="caution">
    <text evidence="2">The sequence shown here is derived from an EMBL/GenBank/DDBJ whole genome shotgun (WGS) entry which is preliminary data.</text>
</comment>
<evidence type="ECO:0000313" key="2">
    <source>
        <dbReference type="EMBL" id="KAB1261479.1"/>
    </source>
</evidence>
<dbReference type="EMBL" id="JWIN03000020">
    <property type="protein sequence ID" value="KAB1261479.1"/>
    <property type="molecule type" value="Genomic_DNA"/>
</dbReference>
<reference evidence="2 3" key="1">
    <citation type="journal article" date="2019" name="Mol. Ecol. Resour.">
        <title>Improving Illumina assemblies with Hi-C and long reads: an example with the North African dromedary.</title>
        <authorList>
            <person name="Elbers J.P."/>
            <person name="Rogers M.F."/>
            <person name="Perelman P.L."/>
            <person name="Proskuryakova A.A."/>
            <person name="Serdyukova N.A."/>
            <person name="Johnson W.E."/>
            <person name="Horin P."/>
            <person name="Corander J."/>
            <person name="Murphy D."/>
            <person name="Burger P.A."/>
        </authorList>
    </citation>
    <scope>NUCLEOTIDE SEQUENCE [LARGE SCALE GENOMIC DNA]</scope>
    <source>
        <strain evidence="2">Drom800</strain>
        <tissue evidence="2">Blood</tissue>
    </source>
</reference>
<evidence type="ECO:0000313" key="3">
    <source>
        <dbReference type="Proteomes" id="UP000299084"/>
    </source>
</evidence>
<feature type="compositionally biased region" description="Low complexity" evidence="1">
    <location>
        <begin position="1778"/>
        <end position="1799"/>
    </location>
</feature>
<feature type="region of interest" description="Disordered" evidence="1">
    <location>
        <begin position="1482"/>
        <end position="1547"/>
    </location>
</feature>
<feature type="compositionally biased region" description="Gly residues" evidence="1">
    <location>
        <begin position="1484"/>
        <end position="1496"/>
    </location>
</feature>
<proteinExistence type="predicted"/>
<feature type="region of interest" description="Disordered" evidence="1">
    <location>
        <begin position="1820"/>
        <end position="1850"/>
    </location>
</feature>
<gene>
    <name evidence="2" type="ORF">Cadr_000022503</name>
</gene>
<feature type="compositionally biased region" description="Basic and acidic residues" evidence="1">
    <location>
        <begin position="1182"/>
        <end position="1191"/>
    </location>
</feature>
<accession>A0A5N4CRK6</accession>
<evidence type="ECO:0000256" key="1">
    <source>
        <dbReference type="SAM" id="MobiDB-lite"/>
    </source>
</evidence>
<organism evidence="2 3">
    <name type="scientific">Camelus dromedarius</name>
    <name type="common">Dromedary</name>
    <name type="synonym">Arabian camel</name>
    <dbReference type="NCBI Taxonomy" id="9838"/>
    <lineage>
        <taxon>Eukaryota</taxon>
        <taxon>Metazoa</taxon>
        <taxon>Chordata</taxon>
        <taxon>Craniata</taxon>
        <taxon>Vertebrata</taxon>
        <taxon>Euteleostomi</taxon>
        <taxon>Mammalia</taxon>
        <taxon>Eutheria</taxon>
        <taxon>Laurasiatheria</taxon>
        <taxon>Artiodactyla</taxon>
        <taxon>Tylopoda</taxon>
        <taxon>Camelidae</taxon>
        <taxon>Camelus</taxon>
    </lineage>
</organism>
<feature type="region of interest" description="Disordered" evidence="1">
    <location>
        <begin position="633"/>
        <end position="691"/>
    </location>
</feature>
<feature type="compositionally biased region" description="Polar residues" evidence="1">
    <location>
        <begin position="1869"/>
        <end position="1878"/>
    </location>
</feature>
<protein>
    <submittedName>
        <fullName evidence="2">Uncharacterized protein</fullName>
    </submittedName>
</protein>
<keyword evidence="3" id="KW-1185">Reference proteome</keyword>
<feature type="region of interest" description="Disordered" evidence="1">
    <location>
        <begin position="1095"/>
        <end position="1119"/>
    </location>
</feature>